<organism evidence="2 3">
    <name type="scientific">Anaeromyces robustus</name>
    <dbReference type="NCBI Taxonomy" id="1754192"/>
    <lineage>
        <taxon>Eukaryota</taxon>
        <taxon>Fungi</taxon>
        <taxon>Fungi incertae sedis</taxon>
        <taxon>Chytridiomycota</taxon>
        <taxon>Chytridiomycota incertae sedis</taxon>
        <taxon>Neocallimastigomycetes</taxon>
        <taxon>Neocallimastigales</taxon>
        <taxon>Neocallimastigaceae</taxon>
        <taxon>Anaeromyces</taxon>
    </lineage>
</organism>
<evidence type="ECO:0000259" key="1">
    <source>
        <dbReference type="Pfam" id="PF00149"/>
    </source>
</evidence>
<evidence type="ECO:0000313" key="2">
    <source>
        <dbReference type="EMBL" id="ORX83239.1"/>
    </source>
</evidence>
<dbReference type="Proteomes" id="UP000193944">
    <property type="component" value="Unassembled WGS sequence"/>
</dbReference>
<dbReference type="PANTHER" id="PTHR46546:SF4">
    <property type="entry name" value="SHEWANELLA-LIKE PROTEIN PHOSPHATASE 1"/>
    <property type="match status" value="1"/>
</dbReference>
<comment type="caution">
    <text evidence="2">The sequence shown here is derived from an EMBL/GenBank/DDBJ whole genome shotgun (WGS) entry which is preliminary data.</text>
</comment>
<dbReference type="OrthoDB" id="5976022at2759"/>
<keyword evidence="3" id="KW-1185">Reference proteome</keyword>
<dbReference type="EMBL" id="MCFG01000077">
    <property type="protein sequence ID" value="ORX83239.1"/>
    <property type="molecule type" value="Genomic_DNA"/>
</dbReference>
<dbReference type="STRING" id="1754192.A0A1Y1XBX1"/>
<gene>
    <name evidence="2" type="ORF">BCR32DRAFT_231382</name>
</gene>
<dbReference type="AlphaFoldDB" id="A0A1Y1XBX1"/>
<dbReference type="Gene3D" id="3.60.21.10">
    <property type="match status" value="1"/>
</dbReference>
<dbReference type="InterPro" id="IPR004843">
    <property type="entry name" value="Calcineurin-like_PHP"/>
</dbReference>
<name>A0A1Y1XBX1_9FUNG</name>
<sequence length="266" mass="30547">MKYKRIIAVGDIHGDYNKLVKILTNAKLIDHKKNWIGKDSILVQIGDLVDRGGDTKDVLDLMIKIKEQAKRKGGIVNVVLGNHEIYNLEGMFRYSFLKDIMAFGNIKDRQEAFSINKKYGKFLRKEMEPVIILDDILFTHAGLLSKYAELGIDNINKKIHDILIDAPYDVLMDPMLKDDGDGPMWTRYYTMNDDEKAVCDELSKVLQMTNTTRMVVGHTIQENGKINTRCDNKLIAIDLGMSKSCGDRYGYLEIKRDNNEFWAIYN</sequence>
<dbReference type="InterPro" id="IPR029052">
    <property type="entry name" value="Metallo-depent_PP-like"/>
</dbReference>
<dbReference type="PANTHER" id="PTHR46546">
    <property type="entry name" value="SHEWANELLA-LIKE PROTEIN PHOSPHATASE 1"/>
    <property type="match status" value="1"/>
</dbReference>
<proteinExistence type="predicted"/>
<reference evidence="2 3" key="2">
    <citation type="submission" date="2016-08" db="EMBL/GenBank/DDBJ databases">
        <title>Pervasive Adenine N6-methylation of Active Genes in Fungi.</title>
        <authorList>
            <consortium name="DOE Joint Genome Institute"/>
            <person name="Mondo S.J."/>
            <person name="Dannebaum R.O."/>
            <person name="Kuo R.C."/>
            <person name="Labutti K."/>
            <person name="Haridas S."/>
            <person name="Kuo A."/>
            <person name="Salamov A."/>
            <person name="Ahrendt S.R."/>
            <person name="Lipzen A."/>
            <person name="Sullivan W."/>
            <person name="Andreopoulos W.B."/>
            <person name="Clum A."/>
            <person name="Lindquist E."/>
            <person name="Daum C."/>
            <person name="Ramamoorthy G.K."/>
            <person name="Gryganskyi A."/>
            <person name="Culley D."/>
            <person name="Magnuson J.K."/>
            <person name="James T.Y."/>
            <person name="O'Malley M.A."/>
            <person name="Stajich J.E."/>
            <person name="Spatafora J.W."/>
            <person name="Visel A."/>
            <person name="Grigoriev I.V."/>
        </authorList>
    </citation>
    <scope>NUCLEOTIDE SEQUENCE [LARGE SCALE GENOMIC DNA]</scope>
    <source>
        <strain evidence="2 3">S4</strain>
    </source>
</reference>
<dbReference type="Pfam" id="PF00149">
    <property type="entry name" value="Metallophos"/>
    <property type="match status" value="1"/>
</dbReference>
<dbReference type="GO" id="GO:0016787">
    <property type="term" value="F:hydrolase activity"/>
    <property type="evidence" value="ECO:0007669"/>
    <property type="project" value="InterPro"/>
</dbReference>
<reference evidence="2 3" key="1">
    <citation type="submission" date="2016-08" db="EMBL/GenBank/DDBJ databases">
        <title>A Parts List for Fungal Cellulosomes Revealed by Comparative Genomics.</title>
        <authorList>
            <consortium name="DOE Joint Genome Institute"/>
            <person name="Haitjema C.H."/>
            <person name="Gilmore S.P."/>
            <person name="Henske J.K."/>
            <person name="Solomon K.V."/>
            <person name="De Groot R."/>
            <person name="Kuo A."/>
            <person name="Mondo S.J."/>
            <person name="Salamov A.A."/>
            <person name="Labutti K."/>
            <person name="Zhao Z."/>
            <person name="Chiniquy J."/>
            <person name="Barry K."/>
            <person name="Brewer H.M."/>
            <person name="Purvine S.O."/>
            <person name="Wright A.T."/>
            <person name="Boxma B."/>
            <person name="Van Alen T."/>
            <person name="Hackstein J.H."/>
            <person name="Baker S.E."/>
            <person name="Grigoriev I.V."/>
            <person name="O'Malley M.A."/>
        </authorList>
    </citation>
    <scope>NUCLEOTIDE SEQUENCE [LARGE SCALE GENOMIC DNA]</scope>
    <source>
        <strain evidence="2 3">S4</strain>
    </source>
</reference>
<feature type="domain" description="Calcineurin-like phosphoesterase" evidence="1">
    <location>
        <begin position="5"/>
        <end position="219"/>
    </location>
</feature>
<dbReference type="SUPFAM" id="SSF56300">
    <property type="entry name" value="Metallo-dependent phosphatases"/>
    <property type="match status" value="1"/>
</dbReference>
<accession>A0A1Y1XBX1</accession>
<protein>
    <submittedName>
        <fullName evidence="2">Metallo-dependent phosphatase</fullName>
    </submittedName>
</protein>
<evidence type="ECO:0000313" key="3">
    <source>
        <dbReference type="Proteomes" id="UP000193944"/>
    </source>
</evidence>